<keyword evidence="6 11" id="KW-0378">Hydrolase</keyword>
<comment type="caution">
    <text evidence="13">The sequence shown here is derived from an EMBL/GenBank/DDBJ whole genome shotgun (WGS) entry which is preliminary data.</text>
</comment>
<dbReference type="GO" id="GO:0004222">
    <property type="term" value="F:metalloendopeptidase activity"/>
    <property type="evidence" value="ECO:0007669"/>
    <property type="project" value="InterPro"/>
</dbReference>
<evidence type="ECO:0000259" key="12">
    <source>
        <dbReference type="PROSITE" id="PS50106"/>
    </source>
</evidence>
<evidence type="ECO:0000313" key="13">
    <source>
        <dbReference type="EMBL" id="EKU94276.1"/>
    </source>
</evidence>
<dbReference type="STRING" id="883081.HMPREF9698_00308"/>
<dbReference type="CDD" id="cd06163">
    <property type="entry name" value="S2P-M50_PDZ_RseP-like"/>
    <property type="match status" value="1"/>
</dbReference>
<accession>K9EEI5</accession>
<dbReference type="PANTHER" id="PTHR42837:SF2">
    <property type="entry name" value="MEMBRANE METALLOPROTEASE ARASP2, CHLOROPLASTIC-RELATED"/>
    <property type="match status" value="1"/>
</dbReference>
<evidence type="ECO:0000256" key="1">
    <source>
        <dbReference type="ARBA" id="ARBA00001947"/>
    </source>
</evidence>
<dbReference type="EMBL" id="AGXA01000004">
    <property type="protein sequence ID" value="EKU94276.1"/>
    <property type="molecule type" value="Genomic_DNA"/>
</dbReference>
<evidence type="ECO:0000256" key="4">
    <source>
        <dbReference type="ARBA" id="ARBA00022670"/>
    </source>
</evidence>
<dbReference type="RefSeq" id="WP_003776653.1">
    <property type="nucleotide sequence ID" value="NZ_JH992957.1"/>
</dbReference>
<dbReference type="InterPro" id="IPR001478">
    <property type="entry name" value="PDZ"/>
</dbReference>
<feature type="transmembrane region" description="Helical" evidence="11">
    <location>
        <begin position="331"/>
        <end position="354"/>
    </location>
</feature>
<dbReference type="GO" id="GO:0006508">
    <property type="term" value="P:proteolysis"/>
    <property type="evidence" value="ECO:0007669"/>
    <property type="project" value="UniProtKB-KW"/>
</dbReference>
<dbReference type="SUPFAM" id="SSF50156">
    <property type="entry name" value="PDZ domain-like"/>
    <property type="match status" value="1"/>
</dbReference>
<proteinExistence type="inferred from homology"/>
<keyword evidence="4 13" id="KW-0645">Protease</keyword>
<organism evidence="13 14">
    <name type="scientific">Alloiococcus otitis ATCC 51267</name>
    <dbReference type="NCBI Taxonomy" id="883081"/>
    <lineage>
        <taxon>Bacteria</taxon>
        <taxon>Bacillati</taxon>
        <taxon>Bacillota</taxon>
        <taxon>Bacilli</taxon>
        <taxon>Lactobacillales</taxon>
        <taxon>Carnobacteriaceae</taxon>
        <taxon>Alloiococcus</taxon>
    </lineage>
</organism>
<evidence type="ECO:0000313" key="14">
    <source>
        <dbReference type="Proteomes" id="UP000009875"/>
    </source>
</evidence>
<evidence type="ECO:0000256" key="3">
    <source>
        <dbReference type="ARBA" id="ARBA00007931"/>
    </source>
</evidence>
<dbReference type="EC" id="3.4.24.-" evidence="11"/>
<evidence type="ECO:0000256" key="7">
    <source>
        <dbReference type="ARBA" id="ARBA00022833"/>
    </source>
</evidence>
<dbReference type="GO" id="GO:0016020">
    <property type="term" value="C:membrane"/>
    <property type="evidence" value="ECO:0007669"/>
    <property type="project" value="UniProtKB-SubCell"/>
</dbReference>
<evidence type="ECO:0000256" key="9">
    <source>
        <dbReference type="ARBA" id="ARBA00023049"/>
    </source>
</evidence>
<dbReference type="Gene3D" id="2.30.42.10">
    <property type="match status" value="1"/>
</dbReference>
<dbReference type="PANTHER" id="PTHR42837">
    <property type="entry name" value="REGULATOR OF SIGMA-E PROTEASE RSEP"/>
    <property type="match status" value="1"/>
</dbReference>
<keyword evidence="11" id="KW-0479">Metal-binding</keyword>
<feature type="transmembrane region" description="Helical" evidence="11">
    <location>
        <begin position="395"/>
        <end position="414"/>
    </location>
</feature>
<feature type="domain" description="PDZ" evidence="12">
    <location>
        <begin position="191"/>
        <end position="235"/>
    </location>
</feature>
<keyword evidence="5 11" id="KW-0812">Transmembrane</keyword>
<dbReference type="PATRIC" id="fig|883081.3.peg.310"/>
<dbReference type="SMART" id="SM00228">
    <property type="entry name" value="PDZ"/>
    <property type="match status" value="1"/>
</dbReference>
<evidence type="ECO:0000256" key="10">
    <source>
        <dbReference type="ARBA" id="ARBA00023136"/>
    </source>
</evidence>
<feature type="transmembrane region" description="Helical" evidence="11">
    <location>
        <begin position="6"/>
        <end position="26"/>
    </location>
</feature>
<keyword evidence="7 11" id="KW-0862">Zinc</keyword>
<dbReference type="CDD" id="cd23081">
    <property type="entry name" value="cpPDZ_EcRseP-like"/>
    <property type="match status" value="1"/>
</dbReference>
<dbReference type="eggNOG" id="COG0750">
    <property type="taxonomic scope" value="Bacteria"/>
</dbReference>
<gene>
    <name evidence="13" type="ORF">HMPREF9698_00308</name>
</gene>
<evidence type="ECO:0000256" key="6">
    <source>
        <dbReference type="ARBA" id="ARBA00022801"/>
    </source>
</evidence>
<dbReference type="OrthoDB" id="9782003at2"/>
<comment type="cofactor">
    <cofactor evidence="1 11">
        <name>Zn(2+)</name>
        <dbReference type="ChEBI" id="CHEBI:29105"/>
    </cofactor>
</comment>
<dbReference type="InterPro" id="IPR008915">
    <property type="entry name" value="Peptidase_M50"/>
</dbReference>
<dbReference type="Proteomes" id="UP000009875">
    <property type="component" value="Unassembled WGS sequence"/>
</dbReference>
<evidence type="ECO:0000256" key="5">
    <source>
        <dbReference type="ARBA" id="ARBA00022692"/>
    </source>
</evidence>
<dbReference type="HOGENOM" id="CLU_025778_1_0_9"/>
<keyword evidence="10 11" id="KW-0472">Membrane</keyword>
<dbReference type="Pfam" id="PF17820">
    <property type="entry name" value="PDZ_6"/>
    <property type="match status" value="1"/>
</dbReference>
<keyword evidence="8 11" id="KW-1133">Transmembrane helix</keyword>
<dbReference type="InterPro" id="IPR004387">
    <property type="entry name" value="Pept_M50_Zn"/>
</dbReference>
<keyword evidence="9 11" id="KW-0482">Metalloprotease</keyword>
<evidence type="ECO:0000256" key="2">
    <source>
        <dbReference type="ARBA" id="ARBA00004141"/>
    </source>
</evidence>
<reference evidence="13 14" key="1">
    <citation type="submission" date="2012-09" db="EMBL/GenBank/DDBJ databases">
        <title>The Genome Sequence of Alloiococcus otitis ATCC 51267.</title>
        <authorList>
            <consortium name="The Broad Institute Genome Sequencing Platform"/>
            <person name="Earl A."/>
            <person name="Ward D."/>
            <person name="Feldgarden M."/>
            <person name="Gevers D."/>
            <person name="Huys G."/>
            <person name="Walker B."/>
            <person name="Young S.K."/>
            <person name="Zeng Q."/>
            <person name="Gargeya S."/>
            <person name="Fitzgerald M."/>
            <person name="Haas B."/>
            <person name="Abouelleil A."/>
            <person name="Alvarado L."/>
            <person name="Arachchi H.M."/>
            <person name="Berlin A.M."/>
            <person name="Chapman S.B."/>
            <person name="Goldberg J."/>
            <person name="Griggs A."/>
            <person name="Gujja S."/>
            <person name="Hansen M."/>
            <person name="Howarth C."/>
            <person name="Imamovic A."/>
            <person name="Larimer J."/>
            <person name="McCowen C."/>
            <person name="Montmayeur A."/>
            <person name="Murphy C."/>
            <person name="Neiman D."/>
            <person name="Pearson M."/>
            <person name="Priest M."/>
            <person name="Roberts A."/>
            <person name="Saif S."/>
            <person name="Shea T."/>
            <person name="Sisk P."/>
            <person name="Sykes S."/>
            <person name="Wortman J."/>
            <person name="Nusbaum C."/>
            <person name="Birren B."/>
        </authorList>
    </citation>
    <scope>NUCLEOTIDE SEQUENCE [LARGE SCALE GENOMIC DNA]</scope>
    <source>
        <strain evidence="13 14">ATCC 51267</strain>
    </source>
</reference>
<sequence>MIESILIFIVVFGLLVFFHELGHFYFAKRSGILVREFSIGFGPKIFSVKKGETAYVIRLLPLGGYVMMAGYEEEEDLRPGMQAYLTLDENDRVTLINLNDDLDQVDKLVIQMTDFDLEQDLYLKGHVFGEEEETRFKVARTASIKRENGVEVQIAPLDRQFNHAPLMARILTNFAGPLNNFILAIVAFILLGFIQGGVLSNDPVVGDVQADSPASQAGLQADDRVLSVDGQPVESWLDLTAAITSNVEEETELEVQRENQTLQVSLTPEYASLEDGSQYARIGILRDMETSISSILAFGFTETWTIILMIFEALGQMFTGSAGLDQLGGPVAIFAVTGSAFQTGGFLAVLNLFATLSANLGLVNLIPIPGLDGGKLLLNFLEAIRGKQLSQEKEIVLTLVGAGFLVVLMLVVTWNDITQFFF</sequence>
<dbReference type="NCBIfam" id="TIGR00054">
    <property type="entry name" value="RIP metalloprotease RseP"/>
    <property type="match status" value="1"/>
</dbReference>
<keyword evidence="14" id="KW-1185">Reference proteome</keyword>
<dbReference type="GO" id="GO:0046872">
    <property type="term" value="F:metal ion binding"/>
    <property type="evidence" value="ECO:0007669"/>
    <property type="project" value="UniProtKB-KW"/>
</dbReference>
<comment type="similarity">
    <text evidence="3 11">Belongs to the peptidase M50B family.</text>
</comment>
<dbReference type="PROSITE" id="PS50106">
    <property type="entry name" value="PDZ"/>
    <property type="match status" value="1"/>
</dbReference>
<evidence type="ECO:0000256" key="11">
    <source>
        <dbReference type="RuleBase" id="RU362031"/>
    </source>
</evidence>
<name>K9EEI5_9LACT</name>
<dbReference type="InterPro" id="IPR036034">
    <property type="entry name" value="PDZ_sf"/>
</dbReference>
<dbReference type="Pfam" id="PF02163">
    <property type="entry name" value="Peptidase_M50"/>
    <property type="match status" value="1"/>
</dbReference>
<comment type="subcellular location">
    <subcellularLocation>
        <location evidence="2">Membrane</location>
        <topology evidence="2">Multi-pass membrane protein</topology>
    </subcellularLocation>
</comment>
<protein>
    <recommendedName>
        <fullName evidence="11">Zinc metalloprotease</fullName>
        <ecNumber evidence="11">3.4.24.-</ecNumber>
    </recommendedName>
</protein>
<evidence type="ECO:0000256" key="8">
    <source>
        <dbReference type="ARBA" id="ARBA00022989"/>
    </source>
</evidence>
<feature type="transmembrane region" description="Helical" evidence="11">
    <location>
        <begin position="291"/>
        <end position="311"/>
    </location>
</feature>
<dbReference type="AlphaFoldDB" id="K9EEI5"/>
<dbReference type="InterPro" id="IPR041489">
    <property type="entry name" value="PDZ_6"/>
</dbReference>